<dbReference type="WBParaSite" id="PSAMB.scaffold1148size35273.g11351.t1">
    <property type="protein sequence ID" value="PSAMB.scaffold1148size35273.g11351.t1"/>
    <property type="gene ID" value="PSAMB.scaffold1148size35273.g11351"/>
</dbReference>
<name>A0A914UQS5_9BILA</name>
<dbReference type="Pfam" id="PF01764">
    <property type="entry name" value="Lipase_3"/>
    <property type="match status" value="1"/>
</dbReference>
<organism evidence="2 3">
    <name type="scientific">Plectus sambesii</name>
    <dbReference type="NCBI Taxonomy" id="2011161"/>
    <lineage>
        <taxon>Eukaryota</taxon>
        <taxon>Metazoa</taxon>
        <taxon>Ecdysozoa</taxon>
        <taxon>Nematoda</taxon>
        <taxon>Chromadorea</taxon>
        <taxon>Plectida</taxon>
        <taxon>Plectina</taxon>
        <taxon>Plectoidea</taxon>
        <taxon>Plectidae</taxon>
        <taxon>Plectus</taxon>
    </lineage>
</organism>
<dbReference type="Gene3D" id="3.40.50.1820">
    <property type="entry name" value="alpha/beta hydrolase"/>
    <property type="match status" value="1"/>
</dbReference>
<dbReference type="GO" id="GO:0006629">
    <property type="term" value="P:lipid metabolic process"/>
    <property type="evidence" value="ECO:0007669"/>
    <property type="project" value="InterPro"/>
</dbReference>
<accession>A0A914UQS5</accession>
<dbReference type="CDD" id="cd00519">
    <property type="entry name" value="Lipase_3"/>
    <property type="match status" value="1"/>
</dbReference>
<dbReference type="AlphaFoldDB" id="A0A914UQS5"/>
<feature type="domain" description="Fungal lipase-type" evidence="1">
    <location>
        <begin position="130"/>
        <end position="270"/>
    </location>
</feature>
<dbReference type="Proteomes" id="UP000887566">
    <property type="component" value="Unplaced"/>
</dbReference>
<dbReference type="InterPro" id="IPR002921">
    <property type="entry name" value="Fungal_lipase-type"/>
</dbReference>
<dbReference type="PANTHER" id="PTHR45908">
    <property type="entry name" value="PROTEIN CBG11750-RELATED"/>
    <property type="match status" value="1"/>
</dbReference>
<evidence type="ECO:0000313" key="3">
    <source>
        <dbReference type="WBParaSite" id="PSAMB.scaffold1148size35273.g11351.t1"/>
    </source>
</evidence>
<keyword evidence="2" id="KW-1185">Reference proteome</keyword>
<sequence>MAQSDICPQQKNCTACTSQTDGFFTCRWCIATNACYPHVLINSACANVGDVVSTPFNCPVEPFSRAPYSDVTARNSLFLSAAAYSPTPAACLQQHMPTMVVYNQYDVLCDDRNNSCWAYTAVSTSDRRVVISFRGTRGFEQLALEIFHGAEGTFGKMVDFAAGGKVIDYFSYAFYAMWNSGLQRDLADLNQRYNDYQLWIVGHSLGGALASMTSALVVTKGLWNFATVHLMTFGQPRVGDISYAQIVEENVAYRYRVVHEHDIVPHIPPEIPDGVVDSPIHHRFEVWYDNDMSYGSPFILCFQPEDLHCSSAHLDLSVFDHLSYFGTSVGDYGRDNCTGPFDFGFPT</sequence>
<dbReference type="InterPro" id="IPR029058">
    <property type="entry name" value="AB_hydrolase_fold"/>
</dbReference>
<dbReference type="SUPFAM" id="SSF53474">
    <property type="entry name" value="alpha/beta-Hydrolases"/>
    <property type="match status" value="1"/>
</dbReference>
<evidence type="ECO:0000313" key="2">
    <source>
        <dbReference type="Proteomes" id="UP000887566"/>
    </source>
</evidence>
<proteinExistence type="predicted"/>
<reference evidence="3" key="1">
    <citation type="submission" date="2022-11" db="UniProtKB">
        <authorList>
            <consortium name="WormBaseParasite"/>
        </authorList>
    </citation>
    <scope>IDENTIFICATION</scope>
</reference>
<protein>
    <submittedName>
        <fullName evidence="3">Fungal lipase-like domain-containing protein</fullName>
    </submittedName>
</protein>
<evidence type="ECO:0000259" key="1">
    <source>
        <dbReference type="Pfam" id="PF01764"/>
    </source>
</evidence>